<evidence type="ECO:0000313" key="6">
    <source>
        <dbReference type="EMBL" id="KKL84081.1"/>
    </source>
</evidence>
<dbReference type="Pfam" id="PF16363">
    <property type="entry name" value="GDP_Man_Dehyd"/>
    <property type="match status" value="1"/>
</dbReference>
<evidence type="ECO:0000256" key="2">
    <source>
        <dbReference type="ARBA" id="ARBA00009263"/>
    </source>
</evidence>
<dbReference type="CDD" id="cd05260">
    <property type="entry name" value="GDP_MD_SDR_e"/>
    <property type="match status" value="1"/>
</dbReference>
<comment type="similarity">
    <text evidence="2">Belongs to the NAD(P)-dependent epimerase/dehydratase family. GDP-mannose 4,6-dehydratase subfamily.</text>
</comment>
<organism evidence="6">
    <name type="scientific">marine sediment metagenome</name>
    <dbReference type="NCBI Taxonomy" id="412755"/>
    <lineage>
        <taxon>unclassified sequences</taxon>
        <taxon>metagenomes</taxon>
        <taxon>ecological metagenomes</taxon>
    </lineage>
</organism>
<sequence length="333" mass="37676">MTPKRALLTGITGQDGSYLAEFLLGKGYDVWGVIRRSSTFNTSRIDHLYRDPHEKDARLHLVYGDLTDGTSLTSILEDVKPDEVYNLGAQSQVRVSFDQPVYTVDVVGLGALRILEAVRRLDPMPRFYQASSSEIFGSVPPLQSETTPFYPRSPYACAKTFAHYQTINYREAYGLFACCGILFNHESPRRGETFVTRKITRAATRIKLGLQDKLYLGNLDGRRDWGYSPDYVRAMWLMLQQDEPDDYVIATGEAHSVEDFVGAAFSCLSLDWRDYVVLDDKYLRPTEVDALRGDASKAHRVLGWLPTVTFEQLVKTMIDSDMKLAQQEKALKG</sequence>
<dbReference type="GO" id="GO:0008446">
    <property type="term" value="F:GDP-mannose 4,6-dehydratase activity"/>
    <property type="evidence" value="ECO:0007669"/>
    <property type="project" value="UniProtKB-EC"/>
</dbReference>
<dbReference type="EMBL" id="LAZR01021801">
    <property type="protein sequence ID" value="KKL84081.1"/>
    <property type="molecule type" value="Genomic_DNA"/>
</dbReference>
<accession>A0A0F9G0Q1</accession>
<dbReference type="FunFam" id="3.40.50.720:FF:000924">
    <property type="entry name" value="GDP-mannose 4,6 dehydratase"/>
    <property type="match status" value="1"/>
</dbReference>
<keyword evidence="4" id="KW-0456">Lyase</keyword>
<dbReference type="PANTHER" id="PTHR43715:SF1">
    <property type="entry name" value="GDP-MANNOSE 4,6 DEHYDRATASE"/>
    <property type="match status" value="1"/>
</dbReference>
<reference evidence="6" key="1">
    <citation type="journal article" date="2015" name="Nature">
        <title>Complex archaea that bridge the gap between prokaryotes and eukaryotes.</title>
        <authorList>
            <person name="Spang A."/>
            <person name="Saw J.H."/>
            <person name="Jorgensen S.L."/>
            <person name="Zaremba-Niedzwiedzka K."/>
            <person name="Martijn J."/>
            <person name="Lind A.E."/>
            <person name="van Eijk R."/>
            <person name="Schleper C."/>
            <person name="Guy L."/>
            <person name="Ettema T.J."/>
        </authorList>
    </citation>
    <scope>NUCLEOTIDE SEQUENCE</scope>
</reference>
<proteinExistence type="inferred from homology"/>
<gene>
    <name evidence="6" type="ORF">LCGC14_1968310</name>
</gene>
<dbReference type="Gene3D" id="3.90.25.10">
    <property type="entry name" value="UDP-galactose 4-epimerase, domain 1"/>
    <property type="match status" value="1"/>
</dbReference>
<feature type="domain" description="NAD(P)-binding" evidence="5">
    <location>
        <begin position="7"/>
        <end position="317"/>
    </location>
</feature>
<dbReference type="NCBIfam" id="TIGR01472">
    <property type="entry name" value="gmd"/>
    <property type="match status" value="1"/>
</dbReference>
<evidence type="ECO:0000256" key="4">
    <source>
        <dbReference type="ARBA" id="ARBA00023239"/>
    </source>
</evidence>
<dbReference type="InterPro" id="IPR016040">
    <property type="entry name" value="NAD(P)-bd_dom"/>
</dbReference>
<evidence type="ECO:0000256" key="1">
    <source>
        <dbReference type="ARBA" id="ARBA00001937"/>
    </source>
</evidence>
<dbReference type="InterPro" id="IPR036291">
    <property type="entry name" value="NAD(P)-bd_dom_sf"/>
</dbReference>
<dbReference type="Gene3D" id="3.40.50.720">
    <property type="entry name" value="NAD(P)-binding Rossmann-like Domain"/>
    <property type="match status" value="1"/>
</dbReference>
<dbReference type="GO" id="GO:0042351">
    <property type="term" value="P:'de novo' GDP-L-fucose biosynthetic process"/>
    <property type="evidence" value="ECO:0007669"/>
    <property type="project" value="TreeGrafter"/>
</dbReference>
<evidence type="ECO:0000259" key="5">
    <source>
        <dbReference type="Pfam" id="PF16363"/>
    </source>
</evidence>
<dbReference type="SUPFAM" id="SSF51735">
    <property type="entry name" value="NAD(P)-binding Rossmann-fold domains"/>
    <property type="match status" value="1"/>
</dbReference>
<dbReference type="EC" id="4.2.1.47" evidence="3"/>
<comment type="cofactor">
    <cofactor evidence="1">
        <name>NADP(+)</name>
        <dbReference type="ChEBI" id="CHEBI:58349"/>
    </cofactor>
</comment>
<name>A0A0F9G0Q1_9ZZZZ</name>
<dbReference type="AlphaFoldDB" id="A0A0F9G0Q1"/>
<protein>
    <recommendedName>
        <fullName evidence="3">GDP-mannose 4,6-dehydratase</fullName>
        <ecNumber evidence="3">4.2.1.47</ecNumber>
    </recommendedName>
</protein>
<evidence type="ECO:0000256" key="3">
    <source>
        <dbReference type="ARBA" id="ARBA00011989"/>
    </source>
</evidence>
<dbReference type="PANTHER" id="PTHR43715">
    <property type="entry name" value="GDP-MANNOSE 4,6-DEHYDRATASE"/>
    <property type="match status" value="1"/>
</dbReference>
<comment type="caution">
    <text evidence="6">The sequence shown here is derived from an EMBL/GenBank/DDBJ whole genome shotgun (WGS) entry which is preliminary data.</text>
</comment>
<dbReference type="HAMAP" id="MF_00955">
    <property type="entry name" value="GDP_Man_dehydratase"/>
    <property type="match status" value="1"/>
</dbReference>
<dbReference type="InterPro" id="IPR006368">
    <property type="entry name" value="GDP_Man_deHydtase"/>
</dbReference>